<reference evidence="2" key="1">
    <citation type="submission" date="2023-07" db="EMBL/GenBank/DDBJ databases">
        <title>The carbon used by Thiothrix.</title>
        <authorList>
            <person name="Chen L."/>
        </authorList>
    </citation>
    <scope>NUCLEOTIDE SEQUENCE [LARGE SCALE GENOMIC DNA]</scope>
</reference>
<dbReference type="Proteomes" id="UP001308005">
    <property type="component" value="Unassembled WGS sequence"/>
</dbReference>
<organism evidence="1 2">
    <name type="scientific">Candidatus Thiothrix phosphatis</name>
    <dbReference type="NCBI Taxonomy" id="3112415"/>
    <lineage>
        <taxon>Bacteria</taxon>
        <taxon>Pseudomonadati</taxon>
        <taxon>Pseudomonadota</taxon>
        <taxon>Gammaproteobacteria</taxon>
        <taxon>Thiotrichales</taxon>
        <taxon>Thiotrichaceae</taxon>
        <taxon>Thiothrix</taxon>
    </lineage>
</organism>
<dbReference type="RefSeq" id="WP_324697858.1">
    <property type="nucleotide sequence ID" value="NZ_JAYMYJ010000151.1"/>
</dbReference>
<comment type="caution">
    <text evidence="1">The sequence shown here is derived from an EMBL/GenBank/DDBJ whole genome shotgun (WGS) entry which is preliminary data.</text>
</comment>
<evidence type="ECO:0000313" key="1">
    <source>
        <dbReference type="EMBL" id="MEB4593137.1"/>
    </source>
</evidence>
<protein>
    <submittedName>
        <fullName evidence="1">Uncharacterized protein</fullName>
    </submittedName>
</protein>
<accession>A0ABU6D496</accession>
<name>A0ABU6D496_9GAMM</name>
<dbReference type="EMBL" id="JAYMYJ010000151">
    <property type="protein sequence ID" value="MEB4593137.1"/>
    <property type="molecule type" value="Genomic_DNA"/>
</dbReference>
<reference evidence="1 2" key="2">
    <citation type="submission" date="2024-01" db="EMBL/GenBank/DDBJ databases">
        <authorList>
            <person name="Xie X."/>
        </authorList>
    </citation>
    <scope>NUCLEOTIDE SEQUENCE [LARGE SCALE GENOMIC DNA]</scope>
    <source>
        <strain evidence="1">SCUT-1</strain>
    </source>
</reference>
<gene>
    <name evidence="1" type="ORF">VSS37_19315</name>
</gene>
<keyword evidence="2" id="KW-1185">Reference proteome</keyword>
<evidence type="ECO:0000313" key="2">
    <source>
        <dbReference type="Proteomes" id="UP001308005"/>
    </source>
</evidence>
<sequence length="44" mass="5127">MVKHSTTAAKRPARQYERVFSSQCVCRGFLPYANWLLQQFRPPG</sequence>
<proteinExistence type="predicted"/>